<proteinExistence type="predicted"/>
<organism evidence="1 2">
    <name type="scientific">Pseudomonas lundensis</name>
    <dbReference type="NCBI Taxonomy" id="86185"/>
    <lineage>
        <taxon>Bacteria</taxon>
        <taxon>Pseudomonadati</taxon>
        <taxon>Pseudomonadota</taxon>
        <taxon>Gammaproteobacteria</taxon>
        <taxon>Pseudomonadales</taxon>
        <taxon>Pseudomonadaceae</taxon>
        <taxon>Pseudomonas</taxon>
    </lineage>
</organism>
<accession>A0AAX2H7C1</accession>
<comment type="caution">
    <text evidence="1">The sequence shown here is derived from an EMBL/GenBank/DDBJ whole genome shotgun (WGS) entry which is preliminary data.</text>
</comment>
<dbReference type="Proteomes" id="UP000219564">
    <property type="component" value="Unassembled WGS sequence"/>
</dbReference>
<protein>
    <submittedName>
        <fullName evidence="1">Uncharacterized protein</fullName>
    </submittedName>
</protein>
<dbReference type="AlphaFoldDB" id="A0AAX2H7C1"/>
<sequence>MSAQFLLIILYVYGQGSSMTSVPMETLELCEQAAVQAKKLEGALSNIKTQCVRGEV</sequence>
<reference evidence="1 2" key="1">
    <citation type="submission" date="2017-08" db="EMBL/GenBank/DDBJ databases">
        <authorList>
            <person name="Chaillou S."/>
        </authorList>
    </citation>
    <scope>NUCLEOTIDE SEQUENCE [LARGE SCALE GENOMIC DNA]</scope>
    <source>
        <strain evidence="1 2">MFPA15A1205</strain>
    </source>
</reference>
<evidence type="ECO:0000313" key="2">
    <source>
        <dbReference type="Proteomes" id="UP000219564"/>
    </source>
</evidence>
<dbReference type="RefSeq" id="WP_169897139.1">
    <property type="nucleotide sequence ID" value="NZ_JAAQYF010000037.1"/>
</dbReference>
<gene>
    <name evidence="1" type="ORF">PLUA15_240103</name>
</gene>
<dbReference type="EMBL" id="OBKZ01000017">
    <property type="protein sequence ID" value="SOB52690.1"/>
    <property type="molecule type" value="Genomic_DNA"/>
</dbReference>
<name>A0AAX2H7C1_9PSED</name>
<evidence type="ECO:0000313" key="1">
    <source>
        <dbReference type="EMBL" id="SOB52690.1"/>
    </source>
</evidence>